<sequence length="182" mass="19300">MKPLPRPAVKVGAAGALLSGLLMVGEVHAAECRLSLSRPEVDLGALRHGGQVAAQGVLFGKRTVHLNVVCPQDTVIAVRFRGVPAVGQGFRFGHQGYFTLSLQQPVLDGRPVELAPLHHRAERNSQLLPDQAMVVLAAGLPAVGRVFSAQVQVDTYLFNTATAVRDKTVLEGSGRFELVPAG</sequence>
<dbReference type="EMBL" id="JACAQR010000008">
    <property type="protein sequence ID" value="NWD41530.1"/>
    <property type="molecule type" value="Genomic_DNA"/>
</dbReference>
<accession>A0AAJ3LFW7</accession>
<evidence type="ECO:0008006" key="3">
    <source>
        <dbReference type="Google" id="ProtNLM"/>
    </source>
</evidence>
<evidence type="ECO:0000313" key="2">
    <source>
        <dbReference type="Proteomes" id="UP000546584"/>
    </source>
</evidence>
<protein>
    <recommendedName>
        <fullName evidence="3">DUF1120 domain-containing protein</fullName>
    </recommendedName>
</protein>
<evidence type="ECO:0000313" key="1">
    <source>
        <dbReference type="EMBL" id="NWD41530.1"/>
    </source>
</evidence>
<dbReference type="AlphaFoldDB" id="A0AAJ3LFW7"/>
<dbReference type="RefSeq" id="WP_177025644.1">
    <property type="nucleotide sequence ID" value="NZ_JACAQR010000008.1"/>
</dbReference>
<dbReference type="Proteomes" id="UP000546584">
    <property type="component" value="Unassembled WGS sequence"/>
</dbReference>
<comment type="caution">
    <text evidence="1">The sequence shown here is derived from an EMBL/GenBank/DDBJ whole genome shotgun (WGS) entry which is preliminary data.</text>
</comment>
<reference evidence="1 2" key="1">
    <citation type="submission" date="2020-04" db="EMBL/GenBank/DDBJ databases">
        <title>Molecular characterization of pseudomonads from Agaricus bisporus reveal novel blotch 2 pathogens in Western Europe.</title>
        <authorList>
            <person name="Taparia T."/>
            <person name="Krijger M."/>
            <person name="Haynes E."/>
            <person name="Elpinstone J.G."/>
            <person name="Noble R."/>
            <person name="Van Der Wolf J."/>
        </authorList>
    </citation>
    <scope>NUCLEOTIDE SEQUENCE [LARGE SCALE GENOMIC DNA]</scope>
    <source>
        <strain evidence="1 2">IPO3753</strain>
    </source>
</reference>
<gene>
    <name evidence="1" type="ORF">HX826_06605</name>
</gene>
<proteinExistence type="predicted"/>
<organism evidence="1 2">
    <name type="scientific">Pseudomonas yamanorum</name>
    <dbReference type="NCBI Taxonomy" id="515393"/>
    <lineage>
        <taxon>Bacteria</taxon>
        <taxon>Pseudomonadati</taxon>
        <taxon>Pseudomonadota</taxon>
        <taxon>Gammaproteobacteria</taxon>
        <taxon>Pseudomonadales</taxon>
        <taxon>Pseudomonadaceae</taxon>
        <taxon>Pseudomonas</taxon>
    </lineage>
</organism>
<name>A0AAJ3LFW7_9PSED</name>